<gene>
    <name evidence="5" type="ORF">H1X69_26590</name>
</gene>
<evidence type="ECO:0000256" key="2">
    <source>
        <dbReference type="PROSITE-ProRule" id="PRU00335"/>
    </source>
</evidence>
<dbReference type="PROSITE" id="PS50977">
    <property type="entry name" value="HTH_TETR_2"/>
    <property type="match status" value="1"/>
</dbReference>
<dbReference type="InterPro" id="IPR001647">
    <property type="entry name" value="HTH_TetR"/>
</dbReference>
<evidence type="ECO:0000259" key="4">
    <source>
        <dbReference type="PROSITE" id="PS50977"/>
    </source>
</evidence>
<dbReference type="InterPro" id="IPR009057">
    <property type="entry name" value="Homeodomain-like_sf"/>
</dbReference>
<accession>A0A7W2DXZ5</accession>
<evidence type="ECO:0000313" key="5">
    <source>
        <dbReference type="EMBL" id="MBA5224946.1"/>
    </source>
</evidence>
<evidence type="ECO:0000256" key="3">
    <source>
        <dbReference type="SAM" id="MobiDB-lite"/>
    </source>
</evidence>
<dbReference type="RefSeq" id="WP_191854319.1">
    <property type="nucleotide sequence ID" value="NZ_CP108895.1"/>
</dbReference>
<feature type="domain" description="HTH tetR-type" evidence="4">
    <location>
        <begin position="17"/>
        <end position="77"/>
    </location>
</feature>
<dbReference type="Proteomes" id="UP000587608">
    <property type="component" value="Unassembled WGS sequence"/>
</dbReference>
<dbReference type="EMBL" id="JACERG010000017">
    <property type="protein sequence ID" value="MBA5224946.1"/>
    <property type="molecule type" value="Genomic_DNA"/>
</dbReference>
<proteinExistence type="predicted"/>
<reference evidence="5 6" key="1">
    <citation type="submission" date="2020-07" db="EMBL/GenBank/DDBJ databases">
        <title>Differential regulation of undecylprodigiosin biosynthesis in the yeast-scavenging Streptomyces strain MBK6.</title>
        <authorList>
            <person name="Baral B."/>
            <person name="Siitonen V."/>
            <person name="Laughlin M."/>
            <person name="Yamada K."/>
            <person name="Ilomaeki M."/>
            <person name="Metsae-Ketelae M."/>
            <person name="Niemi J."/>
        </authorList>
    </citation>
    <scope>NUCLEOTIDE SEQUENCE [LARGE SCALE GENOMIC DNA]</scope>
    <source>
        <strain evidence="5 6">MBK6</strain>
    </source>
</reference>
<keyword evidence="1 2" id="KW-0238">DNA-binding</keyword>
<dbReference type="Pfam" id="PF00440">
    <property type="entry name" value="TetR_N"/>
    <property type="match status" value="1"/>
</dbReference>
<dbReference type="SUPFAM" id="SSF46689">
    <property type="entry name" value="Homeodomain-like"/>
    <property type="match status" value="1"/>
</dbReference>
<feature type="region of interest" description="Disordered" evidence="3">
    <location>
        <begin position="219"/>
        <end position="248"/>
    </location>
</feature>
<feature type="compositionally biased region" description="Low complexity" evidence="3">
    <location>
        <begin position="224"/>
        <end position="248"/>
    </location>
</feature>
<feature type="DNA-binding region" description="H-T-H motif" evidence="2">
    <location>
        <begin position="40"/>
        <end position="59"/>
    </location>
</feature>
<dbReference type="InterPro" id="IPR041483">
    <property type="entry name" value="TetR_C_34"/>
</dbReference>
<evidence type="ECO:0000313" key="6">
    <source>
        <dbReference type="Proteomes" id="UP000587608"/>
    </source>
</evidence>
<comment type="caution">
    <text evidence="5">The sequence shown here is derived from an EMBL/GenBank/DDBJ whole genome shotgun (WGS) entry which is preliminary data.</text>
</comment>
<dbReference type="AlphaFoldDB" id="A0A7W2DXZ5"/>
<protein>
    <submittedName>
        <fullName evidence="5">TetR family transcriptional regulator</fullName>
    </submittedName>
</protein>
<evidence type="ECO:0000256" key="1">
    <source>
        <dbReference type="ARBA" id="ARBA00023125"/>
    </source>
</evidence>
<name>A0A7W2DXZ5_9ACTN</name>
<dbReference type="GO" id="GO:0003677">
    <property type="term" value="F:DNA binding"/>
    <property type="evidence" value="ECO:0007669"/>
    <property type="project" value="UniProtKB-UniRule"/>
</dbReference>
<sequence>MTQPAAFRRARSTEAKQAREASILEAARRLGRERAIREVTLTDIAAEVGMHKSALLRYFETREQIFLELTAEGWREWSATLRADLGTRREATAAEVAEVFAGTLAARPLFCDLLAQAPLNLERNVSLETVRAFKLVTLHEVALIGAELDRLLGLDEQQVLDMISTATGMAGALWQMASPGPRLRELYADDPRLGHAVVEVEPRLRRVLGAFLTGTGTGAGAGAGAPARAASAASGTSGAGGATTARNG</sequence>
<dbReference type="Gene3D" id="1.10.357.10">
    <property type="entry name" value="Tetracycline Repressor, domain 2"/>
    <property type="match status" value="1"/>
</dbReference>
<dbReference type="Pfam" id="PF17929">
    <property type="entry name" value="TetR_C_34"/>
    <property type="match status" value="1"/>
</dbReference>
<organism evidence="5 6">
    <name type="scientific">Streptomyces griseoaurantiacus</name>
    <dbReference type="NCBI Taxonomy" id="68213"/>
    <lineage>
        <taxon>Bacteria</taxon>
        <taxon>Bacillati</taxon>
        <taxon>Actinomycetota</taxon>
        <taxon>Actinomycetes</taxon>
        <taxon>Kitasatosporales</taxon>
        <taxon>Streptomycetaceae</taxon>
        <taxon>Streptomyces</taxon>
        <taxon>Streptomyces aurantiacus group</taxon>
    </lineage>
</organism>